<evidence type="ECO:0000256" key="3">
    <source>
        <dbReference type="ARBA" id="ARBA00022692"/>
    </source>
</evidence>
<evidence type="ECO:0000256" key="4">
    <source>
        <dbReference type="ARBA" id="ARBA00022847"/>
    </source>
</evidence>
<keyword evidence="2" id="KW-0813">Transport</keyword>
<dbReference type="Proteomes" id="UP001236258">
    <property type="component" value="Unassembled WGS sequence"/>
</dbReference>
<dbReference type="PANTHER" id="PTHR11706:SF33">
    <property type="entry name" value="NATURAL RESISTANCE-ASSOCIATED MACROPHAGE PROTEIN 2"/>
    <property type="match status" value="1"/>
</dbReference>
<evidence type="ECO:0000313" key="9">
    <source>
        <dbReference type="Proteomes" id="UP001236258"/>
    </source>
</evidence>
<keyword evidence="4" id="KW-0769">Symport</keyword>
<protein>
    <submittedName>
        <fullName evidence="8">Nramp family divalent metal transporter</fullName>
    </submittedName>
</protein>
<evidence type="ECO:0000256" key="6">
    <source>
        <dbReference type="ARBA" id="ARBA00023136"/>
    </source>
</evidence>
<comment type="caution">
    <text evidence="8">The sequence shown here is derived from an EMBL/GenBank/DDBJ whole genome shotgun (WGS) entry which is preliminary data.</text>
</comment>
<proteinExistence type="predicted"/>
<feature type="transmembrane region" description="Helical" evidence="7">
    <location>
        <begin position="246"/>
        <end position="269"/>
    </location>
</feature>
<evidence type="ECO:0000256" key="2">
    <source>
        <dbReference type="ARBA" id="ARBA00022448"/>
    </source>
</evidence>
<feature type="transmembrane region" description="Helical" evidence="7">
    <location>
        <begin position="289"/>
        <end position="314"/>
    </location>
</feature>
<keyword evidence="3 7" id="KW-0812">Transmembrane</keyword>
<feature type="transmembrane region" description="Helical" evidence="7">
    <location>
        <begin position="195"/>
        <end position="214"/>
    </location>
</feature>
<name>A0ABT9GR93_9GAMM</name>
<evidence type="ECO:0000313" key="8">
    <source>
        <dbReference type="EMBL" id="MDP4529483.1"/>
    </source>
</evidence>
<sequence>MRRYWFRLGPATLVTAAFIGPGTVVTASLAGANYGYALLWALLFSVVATMVLQEMASRLGIVTGQGLGENLRLLVQQPLLKVAFYGLIIAAVVIGNSAYQGGNITGASLGADAIWGDSRPIQLLRELTGLNPWALLIGGLATVVLWRGDYRLIERSLIGLVLLMSGAFVATMLLTRPDYTALVTGLVWPSLPSGSTLTVIALIGTTVVPYSLFLHAASSAEKWRQCEDKRQALLASNADLRTAIPLGGIVSIAVVSTAATAYFGTGLHIDNAADLALSLEPLFGSLATYLMAFGLLAAGLSSAVTAPLAAAYALRGLLNLSAGQFRLTWLVVIGIGVVVSSLGLRPVSVILFAQVANGILLPVLALSLLLAANSPILGAYKNRPRHNAMGLAVLLVTLLLSGRSLWLALLA</sequence>
<dbReference type="EMBL" id="JAUZVY010000004">
    <property type="protein sequence ID" value="MDP4529483.1"/>
    <property type="molecule type" value="Genomic_DNA"/>
</dbReference>
<dbReference type="NCBIfam" id="NF037982">
    <property type="entry name" value="Nramp_1"/>
    <property type="match status" value="1"/>
</dbReference>
<dbReference type="InterPro" id="IPR001046">
    <property type="entry name" value="NRAMP_fam"/>
</dbReference>
<gene>
    <name evidence="8" type="ORF">Q3O59_10650</name>
</gene>
<feature type="transmembrane region" description="Helical" evidence="7">
    <location>
        <begin position="82"/>
        <end position="99"/>
    </location>
</feature>
<evidence type="ECO:0000256" key="1">
    <source>
        <dbReference type="ARBA" id="ARBA00004141"/>
    </source>
</evidence>
<keyword evidence="5 7" id="KW-1133">Transmembrane helix</keyword>
<organism evidence="8 9">
    <name type="scientific">Alkalimonas delamerensis</name>
    <dbReference type="NCBI Taxonomy" id="265981"/>
    <lineage>
        <taxon>Bacteria</taxon>
        <taxon>Pseudomonadati</taxon>
        <taxon>Pseudomonadota</taxon>
        <taxon>Gammaproteobacteria</taxon>
        <taxon>Alkalimonas</taxon>
    </lineage>
</organism>
<feature type="transmembrane region" description="Helical" evidence="7">
    <location>
        <begin position="326"/>
        <end position="344"/>
    </location>
</feature>
<keyword evidence="9" id="KW-1185">Reference proteome</keyword>
<evidence type="ECO:0000256" key="5">
    <source>
        <dbReference type="ARBA" id="ARBA00022989"/>
    </source>
</evidence>
<dbReference type="RefSeq" id="WP_305945566.1">
    <property type="nucleotide sequence ID" value="NZ_JAUZVY010000004.1"/>
</dbReference>
<reference evidence="8 9" key="1">
    <citation type="submission" date="2023-08" db="EMBL/GenBank/DDBJ databases">
        <authorList>
            <person name="Joshi A."/>
            <person name="Thite S."/>
        </authorList>
    </citation>
    <scope>NUCLEOTIDE SEQUENCE [LARGE SCALE GENOMIC DNA]</scope>
    <source>
        <strain evidence="8 9">1E1</strain>
    </source>
</reference>
<feature type="transmembrane region" description="Helical" evidence="7">
    <location>
        <begin position="350"/>
        <end position="371"/>
    </location>
</feature>
<comment type="subcellular location">
    <subcellularLocation>
        <location evidence="1">Membrane</location>
        <topology evidence="1">Multi-pass membrane protein</topology>
    </subcellularLocation>
</comment>
<dbReference type="Pfam" id="PF01566">
    <property type="entry name" value="Nramp"/>
    <property type="match status" value="1"/>
</dbReference>
<keyword evidence="6 7" id="KW-0472">Membrane</keyword>
<evidence type="ECO:0000256" key="7">
    <source>
        <dbReference type="SAM" id="Phobius"/>
    </source>
</evidence>
<dbReference type="PANTHER" id="PTHR11706">
    <property type="entry name" value="SOLUTE CARRIER PROTEIN FAMILY 11 MEMBER"/>
    <property type="match status" value="1"/>
</dbReference>
<feature type="transmembrane region" description="Helical" evidence="7">
    <location>
        <begin position="391"/>
        <end position="409"/>
    </location>
</feature>
<feature type="transmembrane region" description="Helical" evidence="7">
    <location>
        <begin position="36"/>
        <end position="52"/>
    </location>
</feature>
<accession>A0ABT9GR93</accession>
<feature type="transmembrane region" description="Helical" evidence="7">
    <location>
        <begin position="157"/>
        <end position="175"/>
    </location>
</feature>
<feature type="transmembrane region" description="Helical" evidence="7">
    <location>
        <begin position="133"/>
        <end position="150"/>
    </location>
</feature>